<dbReference type="GO" id="GO:0003676">
    <property type="term" value="F:nucleic acid binding"/>
    <property type="evidence" value="ECO:0007669"/>
    <property type="project" value="InterPro"/>
</dbReference>
<dbReference type="GO" id="GO:0003724">
    <property type="term" value="F:RNA helicase activity"/>
    <property type="evidence" value="ECO:0007669"/>
    <property type="project" value="UniProtKB-EC"/>
</dbReference>
<protein>
    <recommendedName>
        <fullName evidence="1">RNA helicase</fullName>
        <ecNumber evidence="1">3.6.4.13</ecNumber>
    </recommendedName>
</protein>
<dbReference type="Proteomes" id="UP000005237">
    <property type="component" value="Unassembled WGS sequence"/>
</dbReference>
<evidence type="ECO:0000256" key="6">
    <source>
        <dbReference type="RuleBase" id="RU000492"/>
    </source>
</evidence>
<keyword evidence="5 6" id="KW-0067">ATP-binding</keyword>
<feature type="domain" description="Helicase C-terminal" evidence="8">
    <location>
        <begin position="128"/>
        <end position="281"/>
    </location>
</feature>
<proteinExistence type="inferred from homology"/>
<accession>A0A8R1IJP1</accession>
<keyword evidence="2 6" id="KW-0547">Nucleotide-binding</keyword>
<dbReference type="PANTHER" id="PTHR47958">
    <property type="entry name" value="ATP-DEPENDENT RNA HELICASE DBP3"/>
    <property type="match status" value="1"/>
</dbReference>
<sequence>MFEALGDCGMPYMRAGLCIGGVPIGEQSKEFRQGIHIVVATPGRLSDMLTKKIINLEVCRYLVLDEADRMLDMGFEDEIKSIFYFFKAQRQTLLFSATMPKKIQHFAKSALVQPIVVNVGRAGAASLNVLQELEFVRSENKLVRVLECLQKTAPKVLIFAEKKVDVDNIYEYLLVKGVEVASIHGGKDQSDRHAGIEAFRKNEKDVLVATDVASKGLDFQGIQHVINFDMPEDIENYGRSGRKGLATTFINKKSEMSVLSDLKQLLVEAGQELPEFLKGLAGDEDGIAPAGTNAEKGCAYCSGLGHRITDCPKLAGIGNKTTQALARGGGDDGGF</sequence>
<dbReference type="GO" id="GO:0043186">
    <property type="term" value="C:P granule"/>
    <property type="evidence" value="ECO:0007669"/>
    <property type="project" value="UniProtKB-ARBA"/>
</dbReference>
<reference evidence="9" key="2">
    <citation type="submission" date="2022-06" db="UniProtKB">
        <authorList>
            <consortium name="EnsemblMetazoa"/>
        </authorList>
    </citation>
    <scope>IDENTIFICATION</scope>
    <source>
        <strain evidence="9">DF5081</strain>
    </source>
</reference>
<dbReference type="GO" id="GO:0016787">
    <property type="term" value="F:hydrolase activity"/>
    <property type="evidence" value="ECO:0007669"/>
    <property type="project" value="UniProtKB-KW"/>
</dbReference>
<organism evidence="9 10">
    <name type="scientific">Caenorhabditis japonica</name>
    <dbReference type="NCBI Taxonomy" id="281687"/>
    <lineage>
        <taxon>Eukaryota</taxon>
        <taxon>Metazoa</taxon>
        <taxon>Ecdysozoa</taxon>
        <taxon>Nematoda</taxon>
        <taxon>Chromadorea</taxon>
        <taxon>Rhabditida</taxon>
        <taxon>Rhabditina</taxon>
        <taxon>Rhabditomorpha</taxon>
        <taxon>Rhabditoidea</taxon>
        <taxon>Rhabditidae</taxon>
        <taxon>Peloderinae</taxon>
        <taxon>Caenorhabditis</taxon>
    </lineage>
</organism>
<dbReference type="SMART" id="SM00487">
    <property type="entry name" value="DEXDc"/>
    <property type="match status" value="1"/>
</dbReference>
<dbReference type="CDD" id="cd18787">
    <property type="entry name" value="SF2_C_DEAD"/>
    <property type="match status" value="1"/>
</dbReference>
<dbReference type="InterPro" id="IPR027417">
    <property type="entry name" value="P-loop_NTPase"/>
</dbReference>
<dbReference type="PROSITE" id="PS51192">
    <property type="entry name" value="HELICASE_ATP_BIND_1"/>
    <property type="match status" value="1"/>
</dbReference>
<comment type="similarity">
    <text evidence="6">Belongs to the DEAD box helicase family.</text>
</comment>
<dbReference type="AlphaFoldDB" id="A0A8R1IJP1"/>
<dbReference type="InterPro" id="IPR014001">
    <property type="entry name" value="Helicase_ATP-bd"/>
</dbReference>
<dbReference type="InterPro" id="IPR011545">
    <property type="entry name" value="DEAD/DEAH_box_helicase_dom"/>
</dbReference>
<feature type="domain" description="Helicase ATP-binding" evidence="7">
    <location>
        <begin position="1"/>
        <end position="117"/>
    </location>
</feature>
<dbReference type="SUPFAM" id="SSF57756">
    <property type="entry name" value="Retrovirus zinc finger-like domains"/>
    <property type="match status" value="1"/>
</dbReference>
<dbReference type="Pfam" id="PF00270">
    <property type="entry name" value="DEAD"/>
    <property type="match status" value="1"/>
</dbReference>
<evidence type="ECO:0000313" key="9">
    <source>
        <dbReference type="EnsemblMetazoa" id="CJA36261.1"/>
    </source>
</evidence>
<evidence type="ECO:0000259" key="8">
    <source>
        <dbReference type="PROSITE" id="PS51194"/>
    </source>
</evidence>
<evidence type="ECO:0000256" key="4">
    <source>
        <dbReference type="ARBA" id="ARBA00022806"/>
    </source>
</evidence>
<dbReference type="InterPro" id="IPR036875">
    <property type="entry name" value="Znf_CCHC_sf"/>
</dbReference>
<reference evidence="10" key="1">
    <citation type="submission" date="2010-08" db="EMBL/GenBank/DDBJ databases">
        <authorList>
            <consortium name="Caenorhabditis japonica Sequencing Consortium"/>
            <person name="Wilson R.K."/>
        </authorList>
    </citation>
    <scope>NUCLEOTIDE SEQUENCE [LARGE SCALE GENOMIC DNA]</scope>
    <source>
        <strain evidence="10">DF5081</strain>
    </source>
</reference>
<evidence type="ECO:0000259" key="7">
    <source>
        <dbReference type="PROSITE" id="PS51192"/>
    </source>
</evidence>
<evidence type="ECO:0000256" key="2">
    <source>
        <dbReference type="ARBA" id="ARBA00022741"/>
    </source>
</evidence>
<dbReference type="EnsemblMetazoa" id="CJA36261.1">
    <property type="protein sequence ID" value="CJA36261.1"/>
    <property type="gene ID" value="WBGene00212108"/>
</dbReference>
<dbReference type="SUPFAM" id="SSF52540">
    <property type="entry name" value="P-loop containing nucleoside triphosphate hydrolases"/>
    <property type="match status" value="1"/>
</dbReference>
<evidence type="ECO:0000313" key="10">
    <source>
        <dbReference type="Proteomes" id="UP000005237"/>
    </source>
</evidence>
<keyword evidence="10" id="KW-1185">Reference proteome</keyword>
<evidence type="ECO:0000256" key="5">
    <source>
        <dbReference type="ARBA" id="ARBA00022840"/>
    </source>
</evidence>
<dbReference type="SMART" id="SM00490">
    <property type="entry name" value="HELICc"/>
    <property type="match status" value="1"/>
</dbReference>
<dbReference type="GO" id="GO:0005524">
    <property type="term" value="F:ATP binding"/>
    <property type="evidence" value="ECO:0007669"/>
    <property type="project" value="UniProtKB-KW"/>
</dbReference>
<dbReference type="PROSITE" id="PS00039">
    <property type="entry name" value="DEAD_ATP_HELICASE"/>
    <property type="match status" value="1"/>
</dbReference>
<dbReference type="InterPro" id="IPR000629">
    <property type="entry name" value="RNA-helicase_DEAD-box_CS"/>
</dbReference>
<dbReference type="Pfam" id="PF00271">
    <property type="entry name" value="Helicase_C"/>
    <property type="match status" value="1"/>
</dbReference>
<keyword evidence="3 6" id="KW-0378">Hydrolase</keyword>
<evidence type="ECO:0000256" key="1">
    <source>
        <dbReference type="ARBA" id="ARBA00012552"/>
    </source>
</evidence>
<evidence type="ECO:0000256" key="3">
    <source>
        <dbReference type="ARBA" id="ARBA00022801"/>
    </source>
</evidence>
<keyword evidence="4 6" id="KW-0347">Helicase</keyword>
<dbReference type="PROSITE" id="PS51194">
    <property type="entry name" value="HELICASE_CTER"/>
    <property type="match status" value="1"/>
</dbReference>
<dbReference type="EC" id="3.6.4.13" evidence="1"/>
<dbReference type="GO" id="GO:0008270">
    <property type="term" value="F:zinc ion binding"/>
    <property type="evidence" value="ECO:0007669"/>
    <property type="project" value="InterPro"/>
</dbReference>
<dbReference type="Gene3D" id="3.40.50.300">
    <property type="entry name" value="P-loop containing nucleotide triphosphate hydrolases"/>
    <property type="match status" value="2"/>
</dbReference>
<dbReference type="InterPro" id="IPR001650">
    <property type="entry name" value="Helicase_C-like"/>
</dbReference>
<name>A0A8R1IJP1_CAEJA</name>